<accession>A0A2V5GXN7</accession>
<evidence type="ECO:0000313" key="2">
    <source>
        <dbReference type="EMBL" id="PYI14052.1"/>
    </source>
</evidence>
<organism evidence="2 3">
    <name type="scientific">Aspergillus violaceofuscus (strain CBS 115571)</name>
    <dbReference type="NCBI Taxonomy" id="1450538"/>
    <lineage>
        <taxon>Eukaryota</taxon>
        <taxon>Fungi</taxon>
        <taxon>Dikarya</taxon>
        <taxon>Ascomycota</taxon>
        <taxon>Pezizomycotina</taxon>
        <taxon>Eurotiomycetes</taxon>
        <taxon>Eurotiomycetidae</taxon>
        <taxon>Eurotiales</taxon>
        <taxon>Aspergillaceae</taxon>
        <taxon>Aspergillus</taxon>
    </lineage>
</organism>
<name>A0A2V5GXN7_ASPV1</name>
<keyword evidence="3" id="KW-1185">Reference proteome</keyword>
<dbReference type="EMBL" id="KZ825222">
    <property type="protein sequence ID" value="PYI14052.1"/>
    <property type="molecule type" value="Genomic_DNA"/>
</dbReference>
<protein>
    <submittedName>
        <fullName evidence="2">Uncharacterized protein</fullName>
    </submittedName>
</protein>
<keyword evidence="1" id="KW-0472">Membrane</keyword>
<dbReference type="AlphaFoldDB" id="A0A2V5GXN7"/>
<sequence length="110" mass="12075">MGNVEYVVCACVLHARLLSGMCTVCMLSVWLCCTVGWAWNFRGLGVGFLCCPAGREALLLVAFFFWSLDDVDFFFFLYWVWGWSGIGCSGGGGDDVGWYGGGFSAVFFLC</sequence>
<keyword evidence="1" id="KW-1133">Transmembrane helix</keyword>
<reference evidence="2 3" key="1">
    <citation type="submission" date="2018-02" db="EMBL/GenBank/DDBJ databases">
        <title>The genomes of Aspergillus section Nigri reveals drivers in fungal speciation.</title>
        <authorList>
            <consortium name="DOE Joint Genome Institute"/>
            <person name="Vesth T.C."/>
            <person name="Nybo J."/>
            <person name="Theobald S."/>
            <person name="Brandl J."/>
            <person name="Frisvad J.C."/>
            <person name="Nielsen K.F."/>
            <person name="Lyhne E.K."/>
            <person name="Kogle M.E."/>
            <person name="Kuo A."/>
            <person name="Riley R."/>
            <person name="Clum A."/>
            <person name="Nolan M."/>
            <person name="Lipzen A."/>
            <person name="Salamov A."/>
            <person name="Henrissat B."/>
            <person name="Wiebenga A."/>
            <person name="De vries R.P."/>
            <person name="Grigoriev I.V."/>
            <person name="Mortensen U.H."/>
            <person name="Andersen M.R."/>
            <person name="Baker S.E."/>
        </authorList>
    </citation>
    <scope>NUCLEOTIDE SEQUENCE [LARGE SCALE GENOMIC DNA]</scope>
    <source>
        <strain evidence="2 3">CBS 115571</strain>
    </source>
</reference>
<feature type="transmembrane region" description="Helical" evidence="1">
    <location>
        <begin position="46"/>
        <end position="68"/>
    </location>
</feature>
<gene>
    <name evidence="2" type="ORF">BO99DRAFT_35896</name>
</gene>
<evidence type="ECO:0000313" key="3">
    <source>
        <dbReference type="Proteomes" id="UP000249829"/>
    </source>
</evidence>
<feature type="transmembrane region" description="Helical" evidence="1">
    <location>
        <begin position="17"/>
        <end position="39"/>
    </location>
</feature>
<dbReference type="Proteomes" id="UP000249829">
    <property type="component" value="Unassembled WGS sequence"/>
</dbReference>
<proteinExistence type="predicted"/>
<evidence type="ECO:0000256" key="1">
    <source>
        <dbReference type="SAM" id="Phobius"/>
    </source>
</evidence>
<keyword evidence="1" id="KW-0812">Transmembrane</keyword>